<dbReference type="Proteomes" id="UP000266861">
    <property type="component" value="Unassembled WGS sequence"/>
</dbReference>
<evidence type="ECO:0000313" key="2">
    <source>
        <dbReference type="EMBL" id="RHZ43815.1"/>
    </source>
</evidence>
<dbReference type="OrthoDB" id="2408098at2759"/>
<dbReference type="EMBL" id="PQFF01000620">
    <property type="protein sequence ID" value="RHZ43815.1"/>
    <property type="molecule type" value="Genomic_DNA"/>
</dbReference>
<feature type="compositionally biased region" description="Low complexity" evidence="1">
    <location>
        <begin position="17"/>
        <end position="27"/>
    </location>
</feature>
<accession>A0A397FYQ8</accession>
<dbReference type="AlphaFoldDB" id="A0A397FYQ8"/>
<comment type="caution">
    <text evidence="2">The sequence shown here is derived from an EMBL/GenBank/DDBJ whole genome shotgun (WGS) entry which is preliminary data.</text>
</comment>
<organism evidence="2 3">
    <name type="scientific">Diversispora epigaea</name>
    <dbReference type="NCBI Taxonomy" id="1348612"/>
    <lineage>
        <taxon>Eukaryota</taxon>
        <taxon>Fungi</taxon>
        <taxon>Fungi incertae sedis</taxon>
        <taxon>Mucoromycota</taxon>
        <taxon>Glomeromycotina</taxon>
        <taxon>Glomeromycetes</taxon>
        <taxon>Diversisporales</taxon>
        <taxon>Diversisporaceae</taxon>
        <taxon>Diversispora</taxon>
    </lineage>
</organism>
<gene>
    <name evidence="2" type="ORF">Glove_853g3</name>
</gene>
<feature type="compositionally biased region" description="Basic residues" evidence="1">
    <location>
        <begin position="1"/>
        <end position="10"/>
    </location>
</feature>
<keyword evidence="3" id="KW-1185">Reference proteome</keyword>
<sequence>MSPKTPRKRKNPEMVESESSNSSVSQQRSKRPARHVTICATNEKRLANFAATNDLNIGDISRSSTGSRSSLGSLKFATEDMEALNANFILSSNKNEVIPDVEGKSCAIFQQSSWMSLILIIKYYLVTKFPEQYVLLGIDRKILGNADFNVCQLEGISNPKVQTFLTKLNSVVLNGIQVIGTDETFTDTCVNDLLRIVKLNNFPLMIRNQPPRKLHIKNVPCVSSEPGFVIEKIEKQNGEKNKIVVIDDKHLKNVGRSNGFGETQIAIEILACGSENVRSTGEYTDQTLWAVRVISTYVTFYKAFISAKYWKELVKGLPKKKHSVVVKRWPAKNGWKAGFDFAEPDGRQEVLTALVKIRQKLLQ</sequence>
<feature type="region of interest" description="Disordered" evidence="1">
    <location>
        <begin position="1"/>
        <end position="34"/>
    </location>
</feature>
<reference evidence="2 3" key="1">
    <citation type="submission" date="2018-08" db="EMBL/GenBank/DDBJ databases">
        <title>Genome and evolution of the arbuscular mycorrhizal fungus Diversispora epigaea (formerly Glomus versiforme) and its bacterial endosymbionts.</title>
        <authorList>
            <person name="Sun X."/>
            <person name="Fei Z."/>
            <person name="Harrison M."/>
        </authorList>
    </citation>
    <scope>NUCLEOTIDE SEQUENCE [LARGE SCALE GENOMIC DNA]</scope>
    <source>
        <strain evidence="2 3">IT104</strain>
    </source>
</reference>
<evidence type="ECO:0000256" key="1">
    <source>
        <dbReference type="SAM" id="MobiDB-lite"/>
    </source>
</evidence>
<proteinExistence type="predicted"/>
<evidence type="ECO:0000313" key="3">
    <source>
        <dbReference type="Proteomes" id="UP000266861"/>
    </source>
</evidence>
<protein>
    <submittedName>
        <fullName evidence="2">Uncharacterized protein</fullName>
    </submittedName>
</protein>
<name>A0A397FYQ8_9GLOM</name>